<keyword evidence="12" id="KW-0732">Signal</keyword>
<evidence type="ECO:0000256" key="9">
    <source>
        <dbReference type="ARBA" id="ARBA00023136"/>
    </source>
</evidence>
<evidence type="ECO:0000256" key="4">
    <source>
        <dbReference type="ARBA" id="ARBA00022692"/>
    </source>
</evidence>
<evidence type="ECO:0000259" key="14">
    <source>
        <dbReference type="Pfam" id="PF25140"/>
    </source>
</evidence>
<feature type="signal peptide" evidence="12">
    <location>
        <begin position="1"/>
        <end position="27"/>
    </location>
</feature>
<evidence type="ECO:0000256" key="5">
    <source>
        <dbReference type="ARBA" id="ARBA00022801"/>
    </source>
</evidence>
<feature type="transmembrane region" description="Helical" evidence="10">
    <location>
        <begin position="724"/>
        <end position="746"/>
    </location>
</feature>
<evidence type="ECO:0000256" key="10">
    <source>
        <dbReference type="RuleBase" id="RU365011"/>
    </source>
</evidence>
<dbReference type="AlphaFoldDB" id="K5VZI5"/>
<evidence type="ECO:0000256" key="7">
    <source>
        <dbReference type="ARBA" id="ARBA00022927"/>
    </source>
</evidence>
<evidence type="ECO:0000313" key="16">
    <source>
        <dbReference type="Proteomes" id="UP000008493"/>
    </source>
</evidence>
<dbReference type="OMA" id="WVRNLAV"/>
<dbReference type="STRING" id="597362.K5VZI5"/>
<sequence>MPLLSVLLACFTSLAVLLLFFANKELAATLSPQGCRMSFMSPSYVLQDSFNASWSHLASRYSLWLYREVGWDTQSANGLPVLFIPGNAGSSHQVRSIASSASRQYYSSPGQVSYSFSSRAIRPLDFYAVEFNEDLSAFHGTTLQSQIDYTSKAIDYILSHYPPRTPLVILGHSMGGIVGTALLPSEHISAIITMSTPHTLPPARFDSKIDEIYAKVRHNLENDSTPILSLCGGATDGMVPSESCILPSGNSGIHRETVFSSALEGAWTGVGHREMVWCHQVRWRVARAVLELDSTFSPSSRMEVLDTWLRDGHKLSTVAEKHQENGMDLELSDRAPHEIISSQLQLVRKPIGSHLYLLPIPLVANRTSPTRLSVLVGKGSITSVPTHIQHGLKVSIYICPETEEGNNISHCSPLMPTTLKLLPKPIPGEPFPRPRLNSHPSSGGVDESEGIALYEAEVEPSFGRWVGVKADNGEDESWVVAGFNHKEEITNVFSTTCTSVALNPKMEVRCVILALLFHNAFVDIKADDALRLDIHLPQLLSNALIVYRLTPHFQMPLHCAESHLAPLLIHTSHPVETHYFPLISTDDRRILLHTHYPAPYHDKQEQRGLHLIIYSSGVSSCINKLEGLEFSIDWSATLGRWAPRFLTTLIGWAAGTSSITLFLALGVCDRGAPVPSVHQSIRHYEKVLLRFLLPMSLLASFLPWPTGLYLGLGSFAFSPLAPLILLLASGLVILSWGVLRICLFLLRPVAVFFVASRRQEGSAVGRTTIISLFVICTTIFMVVPWQVAFLGCWMQQLLTCATLTPHTSHSARATAESYDLLNRSNPDEGNGNPQFRAGGPNANGRSISQDNHHLNCHILLFMTWLLPLVASVLAVWVRTLITAGLTTPFDGDHFFLNVLPFLIMVDYSSWTSGPIFTKQSFEDRILSTRWALPLVAVVSFLVGGTQPHRIFDAGKIAIGLLVVVRIGRRYWGGHPWGS</sequence>
<keyword evidence="3 10" id="KW-0813">Transport</keyword>
<evidence type="ECO:0000256" key="2">
    <source>
        <dbReference type="ARBA" id="ARBA00006931"/>
    </source>
</evidence>
<dbReference type="InterPro" id="IPR056824">
    <property type="entry name" value="PGAP1_TMD"/>
</dbReference>
<organism evidence="15 16">
    <name type="scientific">Agaricus bisporus var. burnettii (strain JB137-S8 / ATCC MYA-4627 / FGSC 10392)</name>
    <name type="common">White button mushroom</name>
    <dbReference type="NCBI Taxonomy" id="597362"/>
    <lineage>
        <taxon>Eukaryota</taxon>
        <taxon>Fungi</taxon>
        <taxon>Dikarya</taxon>
        <taxon>Basidiomycota</taxon>
        <taxon>Agaricomycotina</taxon>
        <taxon>Agaricomycetes</taxon>
        <taxon>Agaricomycetidae</taxon>
        <taxon>Agaricales</taxon>
        <taxon>Agaricineae</taxon>
        <taxon>Agaricaceae</taxon>
        <taxon>Agaricus</taxon>
    </lineage>
</organism>
<feature type="domain" description="GPI inositol-deacylase PGAP1-like alpha/beta" evidence="13">
    <location>
        <begin position="76"/>
        <end position="291"/>
    </location>
</feature>
<name>K5VZI5_AGABU</name>
<dbReference type="Gene3D" id="3.40.50.1820">
    <property type="entry name" value="alpha/beta hydrolase"/>
    <property type="match status" value="1"/>
</dbReference>
<protein>
    <recommendedName>
        <fullName evidence="10">GPI inositol-deacylase</fullName>
        <ecNumber evidence="10">3.1.-.-</ecNumber>
    </recommendedName>
</protein>
<evidence type="ECO:0000256" key="8">
    <source>
        <dbReference type="ARBA" id="ARBA00022989"/>
    </source>
</evidence>
<dbReference type="GO" id="GO:0050185">
    <property type="term" value="F:phosphatidylinositol deacylase activity"/>
    <property type="evidence" value="ECO:0007669"/>
    <property type="project" value="TreeGrafter"/>
</dbReference>
<feature type="transmembrane region" description="Helical" evidence="10">
    <location>
        <begin position="930"/>
        <end position="946"/>
    </location>
</feature>
<dbReference type="EMBL" id="JH971389">
    <property type="protein sequence ID" value="EKM79934.1"/>
    <property type="molecule type" value="Genomic_DNA"/>
</dbReference>
<feature type="transmembrane region" description="Helical" evidence="10">
    <location>
        <begin position="858"/>
        <end position="881"/>
    </location>
</feature>
<dbReference type="InterPro" id="IPR039529">
    <property type="entry name" value="PGAP1/BST1"/>
</dbReference>
<dbReference type="Proteomes" id="UP000008493">
    <property type="component" value="Unassembled WGS sequence"/>
</dbReference>
<dbReference type="HOGENOM" id="CLU_006103_0_0_1"/>
<dbReference type="GO" id="GO:0015031">
    <property type="term" value="P:protein transport"/>
    <property type="evidence" value="ECO:0007669"/>
    <property type="project" value="UniProtKB-KW"/>
</dbReference>
<comment type="subcellular location">
    <subcellularLocation>
        <location evidence="1">Endoplasmic reticulum membrane</location>
        <topology evidence="1">Multi-pass membrane protein</topology>
    </subcellularLocation>
</comment>
<feature type="domain" description="GPI inositol-deacylase transmembrane" evidence="14">
    <location>
        <begin position="706"/>
        <end position="964"/>
    </location>
</feature>
<dbReference type="FunCoup" id="K5VZI5">
    <property type="interactions" value="156"/>
</dbReference>
<dbReference type="EC" id="3.1.-.-" evidence="10"/>
<dbReference type="KEGG" id="abp:AGABI1DRAFT119980"/>
<keyword evidence="8 10" id="KW-1133">Transmembrane helix</keyword>
<keyword evidence="4 10" id="KW-0812">Transmembrane</keyword>
<dbReference type="RefSeq" id="XP_007329229.1">
    <property type="nucleotide sequence ID" value="XM_007329167.1"/>
</dbReference>
<dbReference type="GO" id="GO:0006888">
    <property type="term" value="P:endoplasmic reticulum to Golgi vesicle-mediated transport"/>
    <property type="evidence" value="ECO:0007669"/>
    <property type="project" value="TreeGrafter"/>
</dbReference>
<evidence type="ECO:0000313" key="15">
    <source>
        <dbReference type="EMBL" id="EKM79934.1"/>
    </source>
</evidence>
<evidence type="ECO:0000256" key="1">
    <source>
        <dbReference type="ARBA" id="ARBA00004477"/>
    </source>
</evidence>
<keyword evidence="16" id="KW-1185">Reference proteome</keyword>
<keyword evidence="5 10" id="KW-0378">Hydrolase</keyword>
<comment type="function">
    <text evidence="10">Involved in inositol deacylation of GPI-anchored proteins which plays important roles in the quality control and ER-associated degradation of GPI-anchored proteins.</text>
</comment>
<gene>
    <name evidence="15" type="ORF">AGABI1DRAFT_119980</name>
</gene>
<dbReference type="InterPro" id="IPR012908">
    <property type="entry name" value="PGAP1-ab_dom-like"/>
</dbReference>
<feature type="chain" id="PRO_5003885178" description="GPI inositol-deacylase" evidence="12">
    <location>
        <begin position="28"/>
        <end position="978"/>
    </location>
</feature>
<evidence type="ECO:0000256" key="3">
    <source>
        <dbReference type="ARBA" id="ARBA00022448"/>
    </source>
</evidence>
<feature type="transmembrane region" description="Helical" evidence="10">
    <location>
        <begin position="767"/>
        <end position="787"/>
    </location>
</feature>
<feature type="transmembrane region" description="Helical" evidence="10">
    <location>
        <begin position="645"/>
        <end position="667"/>
    </location>
</feature>
<dbReference type="PANTHER" id="PTHR15495">
    <property type="entry name" value="NEGATIVE REGULATOR OF VESICLE FORMATION-RELATED"/>
    <property type="match status" value="1"/>
</dbReference>
<evidence type="ECO:0000256" key="6">
    <source>
        <dbReference type="ARBA" id="ARBA00022824"/>
    </source>
</evidence>
<reference evidence="16" key="1">
    <citation type="journal article" date="2012" name="Proc. Natl. Acad. Sci. U.S.A.">
        <title>Genome sequence of the button mushroom Agaricus bisporus reveals mechanisms governing adaptation to a humic-rich ecological niche.</title>
        <authorList>
            <person name="Morin E."/>
            <person name="Kohler A."/>
            <person name="Baker A.R."/>
            <person name="Foulongne-Oriol M."/>
            <person name="Lombard V."/>
            <person name="Nagy L.G."/>
            <person name="Ohm R.A."/>
            <person name="Patyshakuliyeva A."/>
            <person name="Brun A."/>
            <person name="Aerts A.L."/>
            <person name="Bailey A.M."/>
            <person name="Billette C."/>
            <person name="Coutinho P.M."/>
            <person name="Deakin G."/>
            <person name="Doddapaneni H."/>
            <person name="Floudas D."/>
            <person name="Grimwood J."/>
            <person name="Hilden K."/>
            <person name="Kuees U."/>
            <person name="LaButti K.M."/>
            <person name="Lapidus A."/>
            <person name="Lindquist E.A."/>
            <person name="Lucas S.M."/>
            <person name="Murat C."/>
            <person name="Riley R.W."/>
            <person name="Salamov A.A."/>
            <person name="Schmutz J."/>
            <person name="Subramanian V."/>
            <person name="Woesten H.A.B."/>
            <person name="Xu J."/>
            <person name="Eastwood D.C."/>
            <person name="Foster G.D."/>
            <person name="Sonnenberg A.S."/>
            <person name="Cullen D."/>
            <person name="de Vries R.P."/>
            <person name="Lundell T."/>
            <person name="Hibbett D.S."/>
            <person name="Henrissat B."/>
            <person name="Burton K.S."/>
            <person name="Kerrigan R.W."/>
            <person name="Challen M.P."/>
            <person name="Grigoriev I.V."/>
            <person name="Martin F."/>
        </authorList>
    </citation>
    <scope>NUCLEOTIDE SEQUENCE [LARGE SCALE GENOMIC DNA]</scope>
    <source>
        <strain evidence="16">JB137-S8 / ATCC MYA-4627 / FGSC 10392</strain>
    </source>
</reference>
<proteinExistence type="inferred from homology"/>
<dbReference type="GeneID" id="18825615"/>
<dbReference type="PANTHER" id="PTHR15495:SF7">
    <property type="entry name" value="GPI INOSITOL-DEACYLASE"/>
    <property type="match status" value="1"/>
</dbReference>
<keyword evidence="7 10" id="KW-0653">Protein transport</keyword>
<dbReference type="Pfam" id="PF07819">
    <property type="entry name" value="PGAP1"/>
    <property type="match status" value="1"/>
</dbReference>
<dbReference type="GO" id="GO:0006505">
    <property type="term" value="P:GPI anchor metabolic process"/>
    <property type="evidence" value="ECO:0007669"/>
    <property type="project" value="TreeGrafter"/>
</dbReference>
<dbReference type="InParanoid" id="K5VZI5"/>
<dbReference type="GO" id="GO:0005789">
    <property type="term" value="C:endoplasmic reticulum membrane"/>
    <property type="evidence" value="ECO:0007669"/>
    <property type="project" value="UniProtKB-SubCell"/>
</dbReference>
<keyword evidence="6 10" id="KW-0256">Endoplasmic reticulum</keyword>
<dbReference type="SUPFAM" id="SSF53474">
    <property type="entry name" value="alpha/beta-Hydrolases"/>
    <property type="match status" value="1"/>
</dbReference>
<dbReference type="Pfam" id="PF25140">
    <property type="entry name" value="PGAP1_TMD"/>
    <property type="match status" value="1"/>
</dbReference>
<dbReference type="InterPro" id="IPR029058">
    <property type="entry name" value="AB_hydrolase_fold"/>
</dbReference>
<dbReference type="OrthoDB" id="348976at2759"/>
<evidence type="ECO:0000256" key="11">
    <source>
        <dbReference type="SAM" id="MobiDB-lite"/>
    </source>
</evidence>
<accession>K5VZI5</accession>
<comment type="similarity">
    <text evidence="2 10">Belongs to the GPI inositol-deacylase family.</text>
</comment>
<evidence type="ECO:0000256" key="12">
    <source>
        <dbReference type="SAM" id="SignalP"/>
    </source>
</evidence>
<keyword evidence="9 10" id="KW-0472">Membrane</keyword>
<feature type="transmembrane region" description="Helical" evidence="10">
    <location>
        <begin position="687"/>
        <end position="704"/>
    </location>
</feature>
<feature type="region of interest" description="Disordered" evidence="11">
    <location>
        <begin position="823"/>
        <end position="842"/>
    </location>
</feature>
<dbReference type="eggNOG" id="KOG3724">
    <property type="taxonomic scope" value="Eukaryota"/>
</dbReference>
<feature type="transmembrane region" description="Helical" evidence="10">
    <location>
        <begin position="893"/>
        <end position="910"/>
    </location>
</feature>
<evidence type="ECO:0000259" key="13">
    <source>
        <dbReference type="Pfam" id="PF07819"/>
    </source>
</evidence>